<evidence type="ECO:0000256" key="10">
    <source>
        <dbReference type="ARBA" id="ARBA00029327"/>
    </source>
</evidence>
<evidence type="ECO:0000256" key="5">
    <source>
        <dbReference type="ARBA" id="ARBA00022643"/>
    </source>
</evidence>
<comment type="catalytic activity">
    <reaction evidence="9">
        <text>a (2S)-2-hydroxycarboxylate + O2 = a 2-oxocarboxylate + H2O2</text>
        <dbReference type="Rhea" id="RHEA:16789"/>
        <dbReference type="ChEBI" id="CHEBI:15379"/>
        <dbReference type="ChEBI" id="CHEBI:16240"/>
        <dbReference type="ChEBI" id="CHEBI:35179"/>
        <dbReference type="ChEBI" id="CHEBI:58123"/>
        <dbReference type="EC" id="1.1.3.15"/>
    </reaction>
    <physiologicalReaction direction="left-to-right" evidence="9">
        <dbReference type="Rhea" id="RHEA:16790"/>
    </physiologicalReaction>
</comment>
<dbReference type="CDD" id="cd02809">
    <property type="entry name" value="alpha_hydroxyacid_oxid_FMN"/>
    <property type="match status" value="1"/>
</dbReference>
<dbReference type="InterPro" id="IPR000571">
    <property type="entry name" value="Znf_CCCH"/>
</dbReference>
<reference evidence="17" key="1">
    <citation type="submission" date="2023-03" db="EMBL/GenBank/DDBJ databases">
        <authorList>
            <person name="Julca I."/>
        </authorList>
    </citation>
    <scope>NUCLEOTIDE SEQUENCE</scope>
</reference>
<sequence>MVSAENQPFDIQCGSSSSALWDSDDSQDDPTFDPIEGARSRISTLSIKRNPKPARLAKENGAPEVILGQDSCQIGEDIIKAGQLEKLKIEQCKVYLRKHGLRLTGNKDTLIRRIREHLDVVDGGGEQKYPAASFVVNCKGDACTGDVVLFEQNVYEMFNIASRSATGPPSGTRLVAGRIIKESYGAEKQQHTFTIEVLWSKGEKPLPPLHQLLIKGRNLYRLNTMRQKWEDETEREKMLSEKHARGSVARSKREIRMQERAMRSMQKLDRILKAEDRNKQTDVKNTLQTIKQPSKQPPLHDMLRNPLSGELRSCNETTSARQEILVSAQMKPTLDVPLERQPLTVMNHNHSKDPPKLPVSEVQSKFTKPVNTPVHWTGSHYGRTISEVQSKITKPVNNPVHWTGSHYGRNLKHNSFSRPYKPGGYSSNSFTNRSGSSTQTHQGGFHNRGRQNHNAQGNHHKFQGHSSQGTKQPCKYYAAGLCYYGDRCRARNTSQHASVLIQKLRPVSYANQMLPVRPTFAEELFLASGAKEDSFFIPSSSSSKDKEKKMHFCFAPLIIESRRFWFRTYFCMAAEPTNVNEFQELARQALPKMYYDYYAGGAEDQHTLKENVAAFSRINIMPRVLVDVSKIDMSTSILGYKTPTPIMIAPTGLHKLAHPLGEVATAKAAAECNTIMVLSFSSSCRIEDVASSSNAIRFYQVYVYRRRDVSALLVKRAERNGFKAIILTADTPRLGRREADIKNKMISPPLQNLEGLISTDVESENGSNLQAYASATLDDTLSWKDIAWLKSITRLPILIKGILSTDDAIKALEVGVDGIIVSNHGARQLDYSPATITVLEEVVHAVQGKIPVLLDGGVRRGTDIFKALALGAKAVMIGRPVVFGLAAKGESGVKKVISMLKEELEITMALAGCCRLEDITRGHVRTQTDRLRCKI</sequence>
<dbReference type="SUPFAM" id="SSF68906">
    <property type="entry name" value="SAP domain"/>
    <property type="match status" value="1"/>
</dbReference>
<keyword evidence="12" id="KW-0862">Zinc</keyword>
<dbReference type="Pfam" id="PF02037">
    <property type="entry name" value="SAP"/>
    <property type="match status" value="1"/>
</dbReference>
<dbReference type="AlphaFoldDB" id="A0AAV1E684"/>
<evidence type="ECO:0000256" key="8">
    <source>
        <dbReference type="ARBA" id="ARBA00024042"/>
    </source>
</evidence>
<dbReference type="Pfam" id="PF01070">
    <property type="entry name" value="FMN_dh"/>
    <property type="match status" value="1"/>
</dbReference>
<evidence type="ECO:0000256" key="4">
    <source>
        <dbReference type="ARBA" id="ARBA00022630"/>
    </source>
</evidence>
<dbReference type="InterPro" id="IPR013785">
    <property type="entry name" value="Aldolase_TIM"/>
</dbReference>
<keyword evidence="5" id="KW-0288">FMN</keyword>
<dbReference type="GO" id="GO:0005777">
    <property type="term" value="C:peroxisome"/>
    <property type="evidence" value="ECO:0007669"/>
    <property type="project" value="UniProtKB-SubCell"/>
</dbReference>
<feature type="compositionally biased region" description="Acidic residues" evidence="13">
    <location>
        <begin position="22"/>
        <end position="31"/>
    </location>
</feature>
<evidence type="ECO:0000256" key="13">
    <source>
        <dbReference type="SAM" id="MobiDB-lite"/>
    </source>
</evidence>
<feature type="compositionally biased region" description="Low complexity" evidence="13">
    <location>
        <begin position="426"/>
        <end position="438"/>
    </location>
</feature>
<keyword evidence="4" id="KW-0285">Flavoprotein</keyword>
<dbReference type="InterPro" id="IPR003034">
    <property type="entry name" value="SAP_dom"/>
</dbReference>
<gene>
    <name evidence="17" type="ORF">OLC1_LOCUS21210</name>
</gene>
<evidence type="ECO:0000259" key="16">
    <source>
        <dbReference type="PROSITE" id="PS51349"/>
    </source>
</evidence>
<feature type="domain" description="C3H1-type" evidence="14">
    <location>
        <begin position="468"/>
        <end position="489"/>
    </location>
</feature>
<proteinExistence type="inferred from homology"/>
<dbReference type="InterPro" id="IPR056116">
    <property type="entry name" value="DUF7699"/>
</dbReference>
<dbReference type="InterPro" id="IPR012133">
    <property type="entry name" value="Alpha-hydoxy_acid_DH_FMN"/>
</dbReference>
<name>A0AAV1E684_OLDCO</name>
<dbReference type="SMART" id="SM00513">
    <property type="entry name" value="SAP"/>
    <property type="match status" value="1"/>
</dbReference>
<dbReference type="FunFam" id="3.20.20.70:FF:000204">
    <property type="entry name" value="Peroxisomal (S)-2-hydroxy-acid oxidase GLO4"/>
    <property type="match status" value="1"/>
</dbReference>
<feature type="region of interest" description="Disordered" evidence="13">
    <location>
        <begin position="1"/>
        <end position="36"/>
    </location>
</feature>
<comment type="catalytic activity">
    <reaction evidence="11">
        <text>2-hydroxyhexanoate + O2 = 2-oxohexanoate + H2O2</text>
        <dbReference type="Rhea" id="RHEA:69372"/>
        <dbReference type="ChEBI" id="CHEBI:15379"/>
        <dbReference type="ChEBI" id="CHEBI:16240"/>
        <dbReference type="ChEBI" id="CHEBI:35177"/>
        <dbReference type="ChEBI" id="CHEBI:133738"/>
    </reaction>
    <physiologicalReaction direction="left-to-right" evidence="11">
        <dbReference type="Rhea" id="RHEA:69373"/>
    </physiologicalReaction>
</comment>
<keyword evidence="7" id="KW-0576">Peroxisome</keyword>
<dbReference type="GO" id="GO:0050665">
    <property type="term" value="P:hydrogen peroxide biosynthetic process"/>
    <property type="evidence" value="ECO:0007669"/>
    <property type="project" value="UniProtKB-ARBA"/>
</dbReference>
<evidence type="ECO:0000259" key="15">
    <source>
        <dbReference type="PROSITE" id="PS50800"/>
    </source>
</evidence>
<evidence type="ECO:0000256" key="9">
    <source>
        <dbReference type="ARBA" id="ARBA00029325"/>
    </source>
</evidence>
<feature type="zinc finger region" description="C3H1-type" evidence="12">
    <location>
        <begin position="468"/>
        <end position="489"/>
    </location>
</feature>
<evidence type="ECO:0000256" key="11">
    <source>
        <dbReference type="ARBA" id="ARBA00051933"/>
    </source>
</evidence>
<evidence type="ECO:0000256" key="3">
    <source>
        <dbReference type="ARBA" id="ARBA00013087"/>
    </source>
</evidence>
<evidence type="ECO:0000256" key="7">
    <source>
        <dbReference type="ARBA" id="ARBA00023140"/>
    </source>
</evidence>
<evidence type="ECO:0000313" key="18">
    <source>
        <dbReference type="Proteomes" id="UP001161247"/>
    </source>
</evidence>
<keyword evidence="12" id="KW-0863">Zinc-finger</keyword>
<dbReference type="GO" id="GO:0042742">
    <property type="term" value="P:defense response to bacterium"/>
    <property type="evidence" value="ECO:0007669"/>
    <property type="project" value="UniProtKB-ARBA"/>
</dbReference>
<comment type="catalytic activity">
    <reaction evidence="10">
        <text>2-hydroxyoctanoate + O2 = 2-oxooctanoate + H2O2</text>
        <dbReference type="Rhea" id="RHEA:67940"/>
        <dbReference type="ChEBI" id="CHEBI:15379"/>
        <dbReference type="ChEBI" id="CHEBI:16240"/>
        <dbReference type="ChEBI" id="CHEBI:133514"/>
        <dbReference type="ChEBI" id="CHEBI:176689"/>
    </reaction>
    <physiologicalReaction direction="left-to-right" evidence="10">
        <dbReference type="Rhea" id="RHEA:67941"/>
    </physiologicalReaction>
</comment>
<dbReference type="GO" id="GO:0010181">
    <property type="term" value="F:FMN binding"/>
    <property type="evidence" value="ECO:0007669"/>
    <property type="project" value="InterPro"/>
</dbReference>
<dbReference type="InterPro" id="IPR037396">
    <property type="entry name" value="FMN_HAD"/>
</dbReference>
<keyword evidence="6" id="KW-0560">Oxidoreductase</keyword>
<dbReference type="PANTHER" id="PTHR10578">
    <property type="entry name" value="S -2-HYDROXY-ACID OXIDASE-RELATED"/>
    <property type="match status" value="1"/>
</dbReference>
<comment type="similarity">
    <text evidence="8">Belongs to the FMN-dependent alpha-hydroxy acid dehydrogenase family.</text>
</comment>
<protein>
    <recommendedName>
        <fullName evidence="3">(S)-2-hydroxy-acid oxidase</fullName>
        <ecNumber evidence="3">1.1.3.15</ecNumber>
    </recommendedName>
</protein>
<dbReference type="PROSITE" id="PS51349">
    <property type="entry name" value="FMN_HYDROXY_ACID_DH_2"/>
    <property type="match status" value="1"/>
</dbReference>
<accession>A0AAV1E684</accession>
<keyword evidence="18" id="KW-1185">Reference proteome</keyword>
<dbReference type="PROSITE" id="PS00557">
    <property type="entry name" value="FMN_HYDROXY_ACID_DH_1"/>
    <property type="match status" value="1"/>
</dbReference>
<evidence type="ECO:0000256" key="2">
    <source>
        <dbReference type="ARBA" id="ARBA00004275"/>
    </source>
</evidence>
<dbReference type="EMBL" id="OX459124">
    <property type="protein sequence ID" value="CAI9114463.1"/>
    <property type="molecule type" value="Genomic_DNA"/>
</dbReference>
<feature type="domain" description="FMN hydroxy acid dehydrogenase" evidence="16">
    <location>
        <begin position="571"/>
        <end position="929"/>
    </location>
</feature>
<dbReference type="GO" id="GO:0008270">
    <property type="term" value="F:zinc ion binding"/>
    <property type="evidence" value="ECO:0007669"/>
    <property type="project" value="UniProtKB-KW"/>
</dbReference>
<dbReference type="Gene3D" id="1.10.720.30">
    <property type="entry name" value="SAP domain"/>
    <property type="match status" value="1"/>
</dbReference>
<dbReference type="InterPro" id="IPR036361">
    <property type="entry name" value="SAP_dom_sf"/>
</dbReference>
<organism evidence="17 18">
    <name type="scientific">Oldenlandia corymbosa var. corymbosa</name>
    <dbReference type="NCBI Taxonomy" id="529605"/>
    <lineage>
        <taxon>Eukaryota</taxon>
        <taxon>Viridiplantae</taxon>
        <taxon>Streptophyta</taxon>
        <taxon>Embryophyta</taxon>
        <taxon>Tracheophyta</taxon>
        <taxon>Spermatophyta</taxon>
        <taxon>Magnoliopsida</taxon>
        <taxon>eudicotyledons</taxon>
        <taxon>Gunneridae</taxon>
        <taxon>Pentapetalae</taxon>
        <taxon>asterids</taxon>
        <taxon>lamiids</taxon>
        <taxon>Gentianales</taxon>
        <taxon>Rubiaceae</taxon>
        <taxon>Rubioideae</taxon>
        <taxon>Spermacoceae</taxon>
        <taxon>Hedyotis-Oldenlandia complex</taxon>
        <taxon>Oldenlandia</taxon>
    </lineage>
</organism>
<dbReference type="GO" id="GO:0003973">
    <property type="term" value="F:(S)-2-hydroxy-acid oxidase activity"/>
    <property type="evidence" value="ECO:0007669"/>
    <property type="project" value="UniProtKB-EC"/>
</dbReference>
<feature type="region of interest" description="Disordered" evidence="13">
    <location>
        <begin position="403"/>
        <end position="470"/>
    </location>
</feature>
<evidence type="ECO:0000259" key="14">
    <source>
        <dbReference type="PROSITE" id="PS50103"/>
    </source>
</evidence>
<dbReference type="Pfam" id="PF24766">
    <property type="entry name" value="DUF7699"/>
    <property type="match status" value="1"/>
</dbReference>
<feature type="domain" description="SAP" evidence="15">
    <location>
        <begin position="84"/>
        <end position="118"/>
    </location>
</feature>
<keyword evidence="12" id="KW-0479">Metal-binding</keyword>
<dbReference type="InterPro" id="IPR008259">
    <property type="entry name" value="FMN_hydac_DH_AS"/>
</dbReference>
<dbReference type="PANTHER" id="PTHR10578:SF67">
    <property type="entry name" value="PEROXISOMAL (S)-2-HYDROXYACID OXIDASE GLO3"/>
    <property type="match status" value="1"/>
</dbReference>
<dbReference type="InterPro" id="IPR000262">
    <property type="entry name" value="FMN-dep_DH"/>
</dbReference>
<dbReference type="Proteomes" id="UP001161247">
    <property type="component" value="Chromosome 7"/>
</dbReference>
<dbReference type="Gene3D" id="3.20.20.70">
    <property type="entry name" value="Aldolase class I"/>
    <property type="match status" value="1"/>
</dbReference>
<comment type="cofactor">
    <cofactor evidence="1">
        <name>FMN</name>
        <dbReference type="ChEBI" id="CHEBI:58210"/>
    </cofactor>
</comment>
<evidence type="ECO:0000313" key="17">
    <source>
        <dbReference type="EMBL" id="CAI9114463.1"/>
    </source>
</evidence>
<dbReference type="SUPFAM" id="SSF51395">
    <property type="entry name" value="FMN-linked oxidoreductases"/>
    <property type="match status" value="1"/>
</dbReference>
<comment type="subcellular location">
    <subcellularLocation>
        <location evidence="2">Peroxisome</location>
    </subcellularLocation>
</comment>
<dbReference type="EC" id="1.1.3.15" evidence="3"/>
<dbReference type="PROSITE" id="PS50103">
    <property type="entry name" value="ZF_C3H1"/>
    <property type="match status" value="1"/>
</dbReference>
<evidence type="ECO:0000256" key="6">
    <source>
        <dbReference type="ARBA" id="ARBA00023002"/>
    </source>
</evidence>
<evidence type="ECO:0000256" key="12">
    <source>
        <dbReference type="PROSITE-ProRule" id="PRU00723"/>
    </source>
</evidence>
<dbReference type="PROSITE" id="PS50800">
    <property type="entry name" value="SAP"/>
    <property type="match status" value="1"/>
</dbReference>
<evidence type="ECO:0000256" key="1">
    <source>
        <dbReference type="ARBA" id="ARBA00001917"/>
    </source>
</evidence>